<dbReference type="InterPro" id="IPR018376">
    <property type="entry name" value="Enoyl-CoA_hyd/isom_CS"/>
</dbReference>
<dbReference type="PANTHER" id="PTHR11941:SF54">
    <property type="entry name" value="ENOYL-COA HYDRATASE, MITOCHONDRIAL"/>
    <property type="match status" value="1"/>
</dbReference>
<dbReference type="GO" id="GO:0006635">
    <property type="term" value="P:fatty acid beta-oxidation"/>
    <property type="evidence" value="ECO:0007669"/>
    <property type="project" value="TreeGrafter"/>
</dbReference>
<dbReference type="PROSITE" id="PS00166">
    <property type="entry name" value="ENOYL_COA_HYDRATASE"/>
    <property type="match status" value="1"/>
</dbReference>
<evidence type="ECO:0000313" key="4">
    <source>
        <dbReference type="EMBL" id="TFE41971.1"/>
    </source>
</evidence>
<evidence type="ECO:0000313" key="5">
    <source>
        <dbReference type="Proteomes" id="UP000297385"/>
    </source>
</evidence>
<dbReference type="Gene3D" id="1.10.12.10">
    <property type="entry name" value="Lyase 2-enoyl-coa Hydratase, Chain A, domain 2"/>
    <property type="match status" value="1"/>
</dbReference>
<dbReference type="FunFam" id="3.90.226.10:FF:000009">
    <property type="entry name" value="Carnitinyl-CoA dehydratase"/>
    <property type="match status" value="1"/>
</dbReference>
<dbReference type="GO" id="GO:0004300">
    <property type="term" value="F:enoyl-CoA hydratase activity"/>
    <property type="evidence" value="ECO:0007669"/>
    <property type="project" value="UniProtKB-EC"/>
</dbReference>
<reference evidence="4 5" key="1">
    <citation type="submission" date="2019-03" db="EMBL/GenBank/DDBJ databases">
        <title>Complete Genome Sequence of Paraburkholderia dipogonis ICMP 19430T, a Nitrogen-fixing Symbiont of the South African Invasive Legume Dipogon lignosus in New Zealand.</title>
        <authorList>
            <person name="De Meyer S.E."/>
        </authorList>
    </citation>
    <scope>NUCLEOTIDE SEQUENCE [LARGE SCALE GENOMIC DNA]</scope>
    <source>
        <strain evidence="4 5">ICMP 19430</strain>
    </source>
</reference>
<dbReference type="Gene3D" id="3.90.226.10">
    <property type="entry name" value="2-enoyl-CoA Hydratase, Chain A, domain 1"/>
    <property type="match status" value="1"/>
</dbReference>
<evidence type="ECO:0000256" key="2">
    <source>
        <dbReference type="ARBA" id="ARBA00023239"/>
    </source>
</evidence>
<dbReference type="InterPro" id="IPR014748">
    <property type="entry name" value="Enoyl-CoA_hydra_C"/>
</dbReference>
<sequence>MNLKFTACEKRGPVLIVMIDRPDARNALNLEAHHELGRIFDDFDEDPSLRVAIITGRGSKAFCAGSDIKDDLDPDKKPASGFAGLSRRFDLRKPVIAAVNGSALGGGVEILLACDLAVAVESARFGFPEPRVGLAAIEGGLQRLAQHIPFKFAMQMLLTCETIDAATALRFGLVNEVVREDALLETALRYASALVAGAPLAIETTKAVVMQGLAEAGVTKASVWQHQAVSELWASADAAEGVTAFAARRQPVWKGK</sequence>
<comment type="caution">
    <text evidence="4">The sequence shown here is derived from an EMBL/GenBank/DDBJ whole genome shotgun (WGS) entry which is preliminary data.</text>
</comment>
<name>A0A4Y8MX53_9BURK</name>
<dbReference type="Pfam" id="PF00378">
    <property type="entry name" value="ECH_1"/>
    <property type="match status" value="1"/>
</dbReference>
<protein>
    <submittedName>
        <fullName evidence="4">Enoyl-CoA hydratase</fullName>
        <ecNumber evidence="4">4.2.1.17</ecNumber>
    </submittedName>
</protein>
<dbReference type="SUPFAM" id="SSF52096">
    <property type="entry name" value="ClpP/crotonase"/>
    <property type="match status" value="1"/>
</dbReference>
<keyword evidence="2 4" id="KW-0456">Lyase</keyword>
<dbReference type="EMBL" id="SNVI01000002">
    <property type="protein sequence ID" value="TFE41971.1"/>
    <property type="molecule type" value="Genomic_DNA"/>
</dbReference>
<gene>
    <name evidence="4" type="ORF">E2553_35705</name>
</gene>
<evidence type="ECO:0000256" key="1">
    <source>
        <dbReference type="ARBA" id="ARBA00005254"/>
    </source>
</evidence>
<dbReference type="AlphaFoldDB" id="A0A4Y8MX53"/>
<comment type="similarity">
    <text evidence="1 3">Belongs to the enoyl-CoA hydratase/isomerase family.</text>
</comment>
<organism evidence="4 5">
    <name type="scientific">Paraburkholderia dipogonis</name>
    <dbReference type="NCBI Taxonomy" id="1211383"/>
    <lineage>
        <taxon>Bacteria</taxon>
        <taxon>Pseudomonadati</taxon>
        <taxon>Pseudomonadota</taxon>
        <taxon>Betaproteobacteria</taxon>
        <taxon>Burkholderiales</taxon>
        <taxon>Burkholderiaceae</taxon>
        <taxon>Paraburkholderia</taxon>
    </lineage>
</organism>
<accession>A0A4Y8MX53</accession>
<dbReference type="GeneID" id="97310905"/>
<dbReference type="Proteomes" id="UP000297385">
    <property type="component" value="Unassembled WGS sequence"/>
</dbReference>
<dbReference type="InterPro" id="IPR001753">
    <property type="entry name" value="Enoyl-CoA_hydra/iso"/>
</dbReference>
<dbReference type="RefSeq" id="WP_134465248.1">
    <property type="nucleotide sequence ID" value="NZ_JBHMFL010000100.1"/>
</dbReference>
<proteinExistence type="inferred from homology"/>
<dbReference type="InterPro" id="IPR029045">
    <property type="entry name" value="ClpP/crotonase-like_dom_sf"/>
</dbReference>
<evidence type="ECO:0000256" key="3">
    <source>
        <dbReference type="RuleBase" id="RU003707"/>
    </source>
</evidence>
<dbReference type="CDD" id="cd06558">
    <property type="entry name" value="crotonase-like"/>
    <property type="match status" value="1"/>
</dbReference>
<dbReference type="PANTHER" id="PTHR11941">
    <property type="entry name" value="ENOYL-COA HYDRATASE-RELATED"/>
    <property type="match status" value="1"/>
</dbReference>
<dbReference type="EC" id="4.2.1.17" evidence="4"/>